<dbReference type="AlphaFoldDB" id="A0AAV4PUR6"/>
<gene>
    <name evidence="1" type="ORF">CEXT_92251</name>
</gene>
<sequence length="77" mass="8890">MWVTQCHSVFMKRWLKDCFPPTLHDFVCKIESYFSQPSDALNLRRTYFFSITSVVDIIPVDGEEFVLTAASGIHFLG</sequence>
<name>A0AAV4PUR6_CAEEX</name>
<comment type="caution">
    <text evidence="1">The sequence shown here is derived from an EMBL/GenBank/DDBJ whole genome shotgun (WGS) entry which is preliminary data.</text>
</comment>
<accession>A0AAV4PUR6</accession>
<keyword evidence="2" id="KW-1185">Reference proteome</keyword>
<reference evidence="1 2" key="1">
    <citation type="submission" date="2021-06" db="EMBL/GenBank/DDBJ databases">
        <title>Caerostris extrusa draft genome.</title>
        <authorList>
            <person name="Kono N."/>
            <person name="Arakawa K."/>
        </authorList>
    </citation>
    <scope>NUCLEOTIDE SEQUENCE [LARGE SCALE GENOMIC DNA]</scope>
</reference>
<evidence type="ECO:0000313" key="2">
    <source>
        <dbReference type="Proteomes" id="UP001054945"/>
    </source>
</evidence>
<evidence type="ECO:0000313" key="1">
    <source>
        <dbReference type="EMBL" id="GIY00787.1"/>
    </source>
</evidence>
<dbReference type="Proteomes" id="UP001054945">
    <property type="component" value="Unassembled WGS sequence"/>
</dbReference>
<protein>
    <submittedName>
        <fullName evidence="1">Uncharacterized protein</fullName>
    </submittedName>
</protein>
<organism evidence="1 2">
    <name type="scientific">Caerostris extrusa</name>
    <name type="common">Bark spider</name>
    <name type="synonym">Caerostris bankana</name>
    <dbReference type="NCBI Taxonomy" id="172846"/>
    <lineage>
        <taxon>Eukaryota</taxon>
        <taxon>Metazoa</taxon>
        <taxon>Ecdysozoa</taxon>
        <taxon>Arthropoda</taxon>
        <taxon>Chelicerata</taxon>
        <taxon>Arachnida</taxon>
        <taxon>Araneae</taxon>
        <taxon>Araneomorphae</taxon>
        <taxon>Entelegynae</taxon>
        <taxon>Araneoidea</taxon>
        <taxon>Araneidae</taxon>
        <taxon>Caerostris</taxon>
    </lineage>
</organism>
<dbReference type="EMBL" id="BPLR01005224">
    <property type="protein sequence ID" value="GIY00787.1"/>
    <property type="molecule type" value="Genomic_DNA"/>
</dbReference>
<proteinExistence type="predicted"/>